<feature type="compositionally biased region" description="Basic and acidic residues" evidence="1">
    <location>
        <begin position="143"/>
        <end position="154"/>
    </location>
</feature>
<dbReference type="RefSeq" id="WP_114898342.1">
    <property type="nucleotide sequence ID" value="NZ_CP031222.1"/>
</dbReference>
<evidence type="ECO:0000313" key="3">
    <source>
        <dbReference type="EMBL" id="AXI02232.1"/>
    </source>
</evidence>
<dbReference type="AlphaFoldDB" id="A0A345P4M3"/>
<feature type="chain" id="PRO_5016699460" evidence="2">
    <location>
        <begin position="28"/>
        <end position="184"/>
    </location>
</feature>
<evidence type="ECO:0000256" key="1">
    <source>
        <dbReference type="SAM" id="MobiDB-lite"/>
    </source>
</evidence>
<gene>
    <name evidence="3" type="ORF">HYN46_04885</name>
</gene>
<protein>
    <submittedName>
        <fullName evidence="3">DUF2799 domain-containing protein</fullName>
    </submittedName>
</protein>
<feature type="signal peptide" evidence="2">
    <location>
        <begin position="1"/>
        <end position="27"/>
    </location>
</feature>
<proteinExistence type="predicted"/>
<dbReference type="Proteomes" id="UP000253940">
    <property type="component" value="Chromosome"/>
</dbReference>
<dbReference type="KEGG" id="mbah:HYN46_04885"/>
<name>A0A345P4M3_9GAMM</name>
<accession>A0A345P4M3</accession>
<dbReference type="Pfam" id="PF10973">
    <property type="entry name" value="DUF2799"/>
    <property type="match status" value="1"/>
</dbReference>
<evidence type="ECO:0000313" key="4">
    <source>
        <dbReference type="Proteomes" id="UP000253940"/>
    </source>
</evidence>
<reference evidence="3 4" key="1">
    <citation type="submission" date="2018-07" db="EMBL/GenBank/DDBJ databases">
        <title>Genome sequencing of Moraxellaceae gen. HYN0046.</title>
        <authorList>
            <person name="Kim M."/>
            <person name="Yi H."/>
        </authorList>
    </citation>
    <scope>NUCLEOTIDE SEQUENCE [LARGE SCALE GENOMIC DNA]</scope>
    <source>
        <strain evidence="3 4">HYN0046</strain>
    </source>
</reference>
<feature type="region of interest" description="Disordered" evidence="1">
    <location>
        <begin position="135"/>
        <end position="154"/>
    </location>
</feature>
<dbReference type="OrthoDB" id="5917215at2"/>
<sequence length="184" mass="20570">MINIQQQLTIMVIISSALLTGCQTMSAGECQTADWNKIGQQDGNAGRVDNIGDRVDSCSKNAVVVTPNNIHAYRLGYAQGLGYYCQPHRILDDALAGRNHLDICPLPLQNGLYPFAQAGQRVYQANQKIDQLHSEQNSLSNELQDKKTSETRSKEIRRRQYQLTNELQDAVIELRQARIMLGAL</sequence>
<keyword evidence="4" id="KW-1185">Reference proteome</keyword>
<organism evidence="3 4">
    <name type="scientific">Aquirhabdus parva</name>
    <dbReference type="NCBI Taxonomy" id="2283318"/>
    <lineage>
        <taxon>Bacteria</taxon>
        <taxon>Pseudomonadati</taxon>
        <taxon>Pseudomonadota</taxon>
        <taxon>Gammaproteobacteria</taxon>
        <taxon>Moraxellales</taxon>
        <taxon>Moraxellaceae</taxon>
        <taxon>Aquirhabdus</taxon>
    </lineage>
</organism>
<dbReference type="InterPro" id="IPR021242">
    <property type="entry name" value="DUF2799"/>
</dbReference>
<keyword evidence="2" id="KW-0732">Signal</keyword>
<dbReference type="EMBL" id="CP031222">
    <property type="protein sequence ID" value="AXI02232.1"/>
    <property type="molecule type" value="Genomic_DNA"/>
</dbReference>
<evidence type="ECO:0000256" key="2">
    <source>
        <dbReference type="SAM" id="SignalP"/>
    </source>
</evidence>